<evidence type="ECO:0000256" key="2">
    <source>
        <dbReference type="SAM" id="MobiDB-lite"/>
    </source>
</evidence>
<name>M5SAB4_9BACT</name>
<evidence type="ECO:0000313" key="3">
    <source>
        <dbReference type="EMBL" id="EMI24607.1"/>
    </source>
</evidence>
<sequence length="339" mass="38828">MSGRKDYEYTLQQQRLDQQRRIMADRRARRARETKQRLERAKQASKARTAALARKQRQANLARSEVRAAAVRQRVEQMQQRSATLAEQNKVVERQKLNEAAIVERKAHELEAAHELQKARELQAEQQRQAKAEEAKQEALQNEIEEQMQTILQWQETLAGGEEVQNFLAMELDRWQSSSNELVEQLSQAPASEDNLRRLQELAAQAEQMEQSAGEISDRFYVRNEVMSDIIGSLKEIGFFVQDPSYADPDRPDGAVIIRASRGDQTMMTEVDLDKTVRSDWQGIHGEYCTDGFFEYVKAMSDRGVEITPNDPALKPRLLQEGAKDLPGQNDNTRSRGQS</sequence>
<dbReference type="OrthoDB" id="9909674at2"/>
<dbReference type="PATRIC" id="fig|1263868.3.peg.5412"/>
<gene>
    <name evidence="3" type="ORF">RESH_04978</name>
</gene>
<reference evidence="3 4" key="1">
    <citation type="journal article" date="2013" name="Mar. Genomics">
        <title>Expression of sulfatases in Rhodopirellula baltica and the diversity of sulfatases in the genus Rhodopirellula.</title>
        <authorList>
            <person name="Wegner C.E."/>
            <person name="Richter-Heitmann T."/>
            <person name="Klindworth A."/>
            <person name="Klockow C."/>
            <person name="Richter M."/>
            <person name="Achstetter T."/>
            <person name="Glockner F.O."/>
            <person name="Harder J."/>
        </authorList>
    </citation>
    <scope>NUCLEOTIDE SEQUENCE [LARGE SCALE GENOMIC DNA]</scope>
    <source>
        <strain evidence="3 4">SH398</strain>
    </source>
</reference>
<dbReference type="RefSeq" id="WP_008670618.1">
    <property type="nucleotide sequence ID" value="NZ_ANOF01000155.1"/>
</dbReference>
<proteinExistence type="predicted"/>
<keyword evidence="1" id="KW-0175">Coiled coil</keyword>
<organism evidence="3 4">
    <name type="scientific">Rhodopirellula europaea SH398</name>
    <dbReference type="NCBI Taxonomy" id="1263868"/>
    <lineage>
        <taxon>Bacteria</taxon>
        <taxon>Pseudomonadati</taxon>
        <taxon>Planctomycetota</taxon>
        <taxon>Planctomycetia</taxon>
        <taxon>Pirellulales</taxon>
        <taxon>Pirellulaceae</taxon>
        <taxon>Rhodopirellula</taxon>
    </lineage>
</organism>
<dbReference type="Proteomes" id="UP000011996">
    <property type="component" value="Unassembled WGS sequence"/>
</dbReference>
<dbReference type="AlphaFoldDB" id="M5SAB4"/>
<protein>
    <submittedName>
        <fullName evidence="3">Uncharacterized protein</fullName>
    </submittedName>
</protein>
<feature type="region of interest" description="Disordered" evidence="2">
    <location>
        <begin position="306"/>
        <end position="339"/>
    </location>
</feature>
<feature type="compositionally biased region" description="Basic and acidic residues" evidence="2">
    <location>
        <begin position="26"/>
        <end position="42"/>
    </location>
</feature>
<dbReference type="EMBL" id="ANOF01000155">
    <property type="protein sequence ID" value="EMI24607.1"/>
    <property type="molecule type" value="Genomic_DNA"/>
</dbReference>
<accession>M5SAB4</accession>
<feature type="region of interest" description="Disordered" evidence="2">
    <location>
        <begin position="26"/>
        <end position="61"/>
    </location>
</feature>
<evidence type="ECO:0000313" key="4">
    <source>
        <dbReference type="Proteomes" id="UP000011996"/>
    </source>
</evidence>
<dbReference type="STRING" id="1263868.RESH_04978"/>
<evidence type="ECO:0000256" key="1">
    <source>
        <dbReference type="SAM" id="Coils"/>
    </source>
</evidence>
<comment type="caution">
    <text evidence="3">The sequence shown here is derived from an EMBL/GenBank/DDBJ whole genome shotgun (WGS) entry which is preliminary data.</text>
</comment>
<feature type="coiled-coil region" evidence="1">
    <location>
        <begin position="189"/>
        <end position="219"/>
    </location>
</feature>
<feature type="compositionally biased region" description="Polar residues" evidence="2">
    <location>
        <begin position="329"/>
        <end position="339"/>
    </location>
</feature>